<name>A0A0C3DEF2_OIDMZ</name>
<dbReference type="InterPro" id="IPR057559">
    <property type="entry name" value="SAM_6"/>
</dbReference>
<protein>
    <submittedName>
        <fullName evidence="3">Uncharacterized protein</fullName>
    </submittedName>
</protein>
<organism evidence="3 4">
    <name type="scientific">Oidiodendron maius (strain Zn)</name>
    <dbReference type="NCBI Taxonomy" id="913774"/>
    <lineage>
        <taxon>Eukaryota</taxon>
        <taxon>Fungi</taxon>
        <taxon>Dikarya</taxon>
        <taxon>Ascomycota</taxon>
        <taxon>Pezizomycotina</taxon>
        <taxon>Leotiomycetes</taxon>
        <taxon>Leotiomycetes incertae sedis</taxon>
        <taxon>Myxotrichaceae</taxon>
        <taxon>Oidiodendron</taxon>
    </lineage>
</organism>
<feature type="domain" description="SAM-like" evidence="2">
    <location>
        <begin position="861"/>
        <end position="937"/>
    </location>
</feature>
<evidence type="ECO:0000313" key="3">
    <source>
        <dbReference type="EMBL" id="KIN00358.1"/>
    </source>
</evidence>
<dbReference type="OrthoDB" id="10257314at2759"/>
<evidence type="ECO:0000313" key="4">
    <source>
        <dbReference type="Proteomes" id="UP000054321"/>
    </source>
</evidence>
<dbReference type="STRING" id="913774.A0A0C3DEF2"/>
<reference evidence="3 4" key="1">
    <citation type="submission" date="2014-04" db="EMBL/GenBank/DDBJ databases">
        <authorList>
            <consortium name="DOE Joint Genome Institute"/>
            <person name="Kuo A."/>
            <person name="Martino E."/>
            <person name="Perotto S."/>
            <person name="Kohler A."/>
            <person name="Nagy L.G."/>
            <person name="Floudas D."/>
            <person name="Copeland A."/>
            <person name="Barry K.W."/>
            <person name="Cichocki N."/>
            <person name="Veneault-Fourrey C."/>
            <person name="LaButti K."/>
            <person name="Lindquist E.A."/>
            <person name="Lipzen A."/>
            <person name="Lundell T."/>
            <person name="Morin E."/>
            <person name="Murat C."/>
            <person name="Sun H."/>
            <person name="Tunlid A."/>
            <person name="Henrissat B."/>
            <person name="Grigoriev I.V."/>
            <person name="Hibbett D.S."/>
            <person name="Martin F."/>
            <person name="Nordberg H.P."/>
            <person name="Cantor M.N."/>
            <person name="Hua S.X."/>
        </authorList>
    </citation>
    <scope>NUCLEOTIDE SEQUENCE [LARGE SCALE GENOMIC DNA]</scope>
    <source>
        <strain evidence="3 4">Zn</strain>
    </source>
</reference>
<feature type="domain" description="DUF7102" evidence="1">
    <location>
        <begin position="689"/>
        <end position="856"/>
    </location>
</feature>
<accession>A0A0C3DEF2</accession>
<evidence type="ECO:0000259" key="1">
    <source>
        <dbReference type="Pfam" id="PF23394"/>
    </source>
</evidence>
<sequence length="943" mass="105890">MSNFLNLCACKGLDEPDITPVLYARLNGLSRNHLTDLSLSTFLGPIEQSVNTGIINDSRLEQLRFPEDCHIYERLAVSKDGAQLLAWAMHLESRDFIEDIMPSMQSRSEFKVMRVDLPLLRSDHETDIREFARREAFEPKLKDVRLPLENLNIARNEGLEFSHYFWKLGKEIVEDIKTERIIVTRESLEHIQRTIRPDWTEMDEKELWKGMRTYAKKAVLEPVTPPLSPRFEGIEPFEPSLSDPVFQVPILSDPTSLTCLDLSTIEKVVFREDIPSPLRNSFIHDDTPVDLCKGDDLASMPSSYCDVESASWPMSPSVVEGQQLKQIISKIEGPLTPPMPVPAPKSVHFSDFVEDMLLNSSSTSTPDAMRNIHFERIFGNAAKTVNQRIEQETLLTADIMGRVKEPVLDFSLPEPPWKNVPHLNGSTSSFTIHKEMIKEALGHKPPDWPGQKSGHVKLKWNPFPKDSAKMALKEVHPEDDCVWKLLLKSPGDDQIVDTSTLTWKPPGMRILREDDDEEVEVADVQDKRSQDIVHLAKKRRVDLDRARSSLGGEYSVNSPELILQRSLNVRAPPSERETMPTLDGLMPVSFDQESEQISLGESGLLMGDVFSAQNALDNFFALRGVKKQKPASMFDFTKASNQTQVRDRIVRSETQNQNAAQPPPESNAPVIPVISLPVPTIPFPTTPISVIISSALLKDRALIKNIESQLPALKLIERDFKAHDTTAWLPNSVTRSPVSSPLDSEADLIVSPTTGIVLTTLQKIKQKALPGQKSKPPIRNQLEKVSIRYEKLVVLVSDGRADNSTHEMDEIDCRAFGDFVGFTAGLDAAVQVQLVGGGKDNLFKWLANRIMQHAAAESSLLEEETHWELFLRRAGMNAFAAQCISSAMKIPREVESQEPNTSCQSGLAAFVQIGRQQRINRFGEMCGKNLMERVSTCIDARWE</sequence>
<dbReference type="Pfam" id="PF23395">
    <property type="entry name" value="SAM_6"/>
    <property type="match status" value="1"/>
</dbReference>
<dbReference type="AlphaFoldDB" id="A0A0C3DEF2"/>
<dbReference type="InterPro" id="IPR055528">
    <property type="entry name" value="DUF7102"/>
</dbReference>
<evidence type="ECO:0000259" key="2">
    <source>
        <dbReference type="Pfam" id="PF23395"/>
    </source>
</evidence>
<dbReference type="Pfam" id="PF23394">
    <property type="entry name" value="DUF7102"/>
    <property type="match status" value="1"/>
</dbReference>
<gene>
    <name evidence="3" type="ORF">OIDMADRAFT_124601</name>
</gene>
<proteinExistence type="predicted"/>
<reference evidence="4" key="2">
    <citation type="submission" date="2015-01" db="EMBL/GenBank/DDBJ databases">
        <title>Evolutionary Origins and Diversification of the Mycorrhizal Mutualists.</title>
        <authorList>
            <consortium name="DOE Joint Genome Institute"/>
            <consortium name="Mycorrhizal Genomics Consortium"/>
            <person name="Kohler A."/>
            <person name="Kuo A."/>
            <person name="Nagy L.G."/>
            <person name="Floudas D."/>
            <person name="Copeland A."/>
            <person name="Barry K.W."/>
            <person name="Cichocki N."/>
            <person name="Veneault-Fourrey C."/>
            <person name="LaButti K."/>
            <person name="Lindquist E.A."/>
            <person name="Lipzen A."/>
            <person name="Lundell T."/>
            <person name="Morin E."/>
            <person name="Murat C."/>
            <person name="Riley R."/>
            <person name="Ohm R."/>
            <person name="Sun H."/>
            <person name="Tunlid A."/>
            <person name="Henrissat B."/>
            <person name="Grigoriev I.V."/>
            <person name="Hibbett D.S."/>
            <person name="Martin F."/>
        </authorList>
    </citation>
    <scope>NUCLEOTIDE SEQUENCE [LARGE SCALE GENOMIC DNA]</scope>
    <source>
        <strain evidence="4">Zn</strain>
    </source>
</reference>
<keyword evidence="4" id="KW-1185">Reference proteome</keyword>
<dbReference type="InParanoid" id="A0A0C3DEF2"/>
<dbReference type="EMBL" id="KN832877">
    <property type="protein sequence ID" value="KIN00358.1"/>
    <property type="molecule type" value="Genomic_DNA"/>
</dbReference>
<dbReference type="HOGENOM" id="CLU_005396_1_0_1"/>
<dbReference type="Proteomes" id="UP000054321">
    <property type="component" value="Unassembled WGS sequence"/>
</dbReference>